<keyword evidence="1" id="KW-0732">Signal</keyword>
<evidence type="ECO:0000256" key="1">
    <source>
        <dbReference type="SAM" id="SignalP"/>
    </source>
</evidence>
<dbReference type="Proteomes" id="UP000317691">
    <property type="component" value="Unassembled WGS sequence"/>
</dbReference>
<reference evidence="2 3" key="1">
    <citation type="journal article" date="2019" name="Nat. Microbiol.">
        <title>Mediterranean grassland soil C-N compound turnover is dependent on rainfall and depth, and is mediated by genomically divergent microorganisms.</title>
        <authorList>
            <person name="Diamond S."/>
            <person name="Andeer P.F."/>
            <person name="Li Z."/>
            <person name="Crits-Christoph A."/>
            <person name="Burstein D."/>
            <person name="Anantharaman K."/>
            <person name="Lane K.R."/>
            <person name="Thomas B.C."/>
            <person name="Pan C."/>
            <person name="Northen T.R."/>
            <person name="Banfield J.F."/>
        </authorList>
    </citation>
    <scope>NUCLEOTIDE SEQUENCE [LARGE SCALE GENOMIC DNA]</scope>
    <source>
        <strain evidence="2">WS_9</strain>
    </source>
</reference>
<proteinExistence type="predicted"/>
<sequence length="224" mass="25347">MRRLWRWAAPLMPFLAAGALVAGADLLDEAGRGRFQWGGTDELLYYPSGLMVRQAALGYETAAADIAWLRGIQYYGEHRQTDMKFDMIGHVMDIVADLDPAFIQPYIFGGFVLAQEMKKPDRGLQLLERGRMANPDNWNLAFEAGFLQYVCRHDFAAASRYFTWASRMPGHPEYVERFAAFASEKAGNRGMATLLWKRVLATGNKYMQEIARRELRGLGEGVQP</sequence>
<protein>
    <recommendedName>
        <fullName evidence="4">Tetratricopeptide repeat protein</fullName>
    </recommendedName>
</protein>
<name>A0A538TSW8_UNCEI</name>
<evidence type="ECO:0000313" key="2">
    <source>
        <dbReference type="EMBL" id="TMQ66733.1"/>
    </source>
</evidence>
<comment type="caution">
    <text evidence="2">The sequence shown here is derived from an EMBL/GenBank/DDBJ whole genome shotgun (WGS) entry which is preliminary data.</text>
</comment>
<gene>
    <name evidence="2" type="ORF">E6K79_02165</name>
</gene>
<evidence type="ECO:0008006" key="4">
    <source>
        <dbReference type="Google" id="ProtNLM"/>
    </source>
</evidence>
<accession>A0A538TSW8</accession>
<feature type="signal peptide" evidence="1">
    <location>
        <begin position="1"/>
        <end position="24"/>
    </location>
</feature>
<feature type="chain" id="PRO_5022162803" description="Tetratricopeptide repeat protein" evidence="1">
    <location>
        <begin position="25"/>
        <end position="224"/>
    </location>
</feature>
<dbReference type="EMBL" id="VBOZ01000008">
    <property type="protein sequence ID" value="TMQ66733.1"/>
    <property type="molecule type" value="Genomic_DNA"/>
</dbReference>
<dbReference type="AlphaFoldDB" id="A0A538TSW8"/>
<evidence type="ECO:0000313" key="3">
    <source>
        <dbReference type="Proteomes" id="UP000317691"/>
    </source>
</evidence>
<organism evidence="2 3">
    <name type="scientific">Eiseniibacteriota bacterium</name>
    <dbReference type="NCBI Taxonomy" id="2212470"/>
    <lineage>
        <taxon>Bacteria</taxon>
        <taxon>Candidatus Eiseniibacteriota</taxon>
    </lineage>
</organism>